<accession>A0AAD9QGC0</accession>
<keyword evidence="3" id="KW-1185">Reference proteome</keyword>
<dbReference type="Proteomes" id="UP001249851">
    <property type="component" value="Unassembled WGS sequence"/>
</dbReference>
<dbReference type="EMBL" id="JARQWQ010000035">
    <property type="protein sequence ID" value="KAK2560634.1"/>
    <property type="molecule type" value="Genomic_DNA"/>
</dbReference>
<proteinExistence type="predicted"/>
<comment type="caution">
    <text evidence="2">The sequence shown here is derived from an EMBL/GenBank/DDBJ whole genome shotgun (WGS) entry which is preliminary data.</text>
</comment>
<name>A0AAD9QGC0_ACRCE</name>
<feature type="compositionally biased region" description="Acidic residues" evidence="1">
    <location>
        <begin position="290"/>
        <end position="324"/>
    </location>
</feature>
<evidence type="ECO:0000256" key="1">
    <source>
        <dbReference type="SAM" id="MobiDB-lite"/>
    </source>
</evidence>
<dbReference type="AlphaFoldDB" id="A0AAD9QGC0"/>
<evidence type="ECO:0000313" key="2">
    <source>
        <dbReference type="EMBL" id="KAK2560634.1"/>
    </source>
</evidence>
<protein>
    <submittedName>
        <fullName evidence="2">Uncharacterized protein</fullName>
    </submittedName>
</protein>
<reference evidence="2" key="2">
    <citation type="journal article" date="2023" name="Science">
        <title>Genomic signatures of disease resistance in endangered staghorn corals.</title>
        <authorList>
            <person name="Vollmer S.V."/>
            <person name="Selwyn J.D."/>
            <person name="Despard B.A."/>
            <person name="Roesel C.L."/>
        </authorList>
    </citation>
    <scope>NUCLEOTIDE SEQUENCE</scope>
    <source>
        <strain evidence="2">K2</strain>
    </source>
</reference>
<sequence length="324" mass="36864">MSTYSLQVASNENSSMLTYDSMQLKIQRDMNCDEYGMRRCPLTLAVAVKPNEALICKVIKERYTLTSNHLSQGSLLHEQINSLHFLNFNDDSLLDTKNNNSSAFFMPVLSAVVAVVLLRVVHTGSKVINVMFQSFICAAGGCNYLKKIYTFIDAYFIIGEMFLEYLKGSCENTTGTLYDNRCLNGICCPGIDRVPRLFPHIESTRLQRYLPMNKTPMANRITDDFHPRVQLKKACVLDCSLTKQTIAVLDKYLRHHNIDCQGKKKAKLNEVQRHITNHLAVTQNLREQDSDTDESEEDEVVTYDEDDEEEDFLAEIGSESEGEE</sequence>
<organism evidence="2 3">
    <name type="scientific">Acropora cervicornis</name>
    <name type="common">Staghorn coral</name>
    <dbReference type="NCBI Taxonomy" id="6130"/>
    <lineage>
        <taxon>Eukaryota</taxon>
        <taxon>Metazoa</taxon>
        <taxon>Cnidaria</taxon>
        <taxon>Anthozoa</taxon>
        <taxon>Hexacorallia</taxon>
        <taxon>Scleractinia</taxon>
        <taxon>Astrocoeniina</taxon>
        <taxon>Acroporidae</taxon>
        <taxon>Acropora</taxon>
    </lineage>
</organism>
<evidence type="ECO:0000313" key="3">
    <source>
        <dbReference type="Proteomes" id="UP001249851"/>
    </source>
</evidence>
<reference evidence="2" key="1">
    <citation type="journal article" date="2023" name="G3 (Bethesda)">
        <title>Whole genome assembly and annotation of the endangered Caribbean coral Acropora cervicornis.</title>
        <authorList>
            <person name="Selwyn J.D."/>
            <person name="Vollmer S.V."/>
        </authorList>
    </citation>
    <scope>NUCLEOTIDE SEQUENCE</scope>
    <source>
        <strain evidence="2">K2</strain>
    </source>
</reference>
<feature type="region of interest" description="Disordered" evidence="1">
    <location>
        <begin position="284"/>
        <end position="324"/>
    </location>
</feature>
<gene>
    <name evidence="2" type="ORF">P5673_016385</name>
</gene>